<dbReference type="RefSeq" id="WP_061301988.1">
    <property type="nucleotide sequence ID" value="NZ_LFPA01000116.1"/>
</dbReference>
<keyword evidence="2 5" id="KW-0645">Protease</keyword>
<dbReference type="Gene3D" id="3.40.50.200">
    <property type="entry name" value="Peptidase S8/S53 domain"/>
    <property type="match status" value="1"/>
</dbReference>
<reference evidence="7 8" key="1">
    <citation type="submission" date="2019-04" db="EMBL/GenBank/DDBJ databases">
        <title>Genome sequencing of Clostridium botulinum Groups I-IV and Clostridium butyricum.</title>
        <authorList>
            <person name="Brunt J."/>
            <person name="Van Vliet A.H.M."/>
            <person name="Stringer S.C."/>
            <person name="Carter A.T."/>
            <person name="Peck M.W."/>
        </authorList>
    </citation>
    <scope>NUCLEOTIDE SEQUENCE [LARGE SCALE GENOMIC DNA]</scope>
    <source>
        <strain evidence="7 8">1605</strain>
    </source>
</reference>
<proteinExistence type="inferred from homology"/>
<evidence type="ECO:0000259" key="6">
    <source>
        <dbReference type="Pfam" id="PF00082"/>
    </source>
</evidence>
<dbReference type="Pfam" id="PF00082">
    <property type="entry name" value="Peptidase_S8"/>
    <property type="match status" value="1"/>
</dbReference>
<evidence type="ECO:0000256" key="1">
    <source>
        <dbReference type="ARBA" id="ARBA00011073"/>
    </source>
</evidence>
<feature type="active site" description="Charge relay system" evidence="5">
    <location>
        <position position="46"/>
    </location>
</feature>
<evidence type="ECO:0000256" key="5">
    <source>
        <dbReference type="PROSITE-ProRule" id="PRU01240"/>
    </source>
</evidence>
<evidence type="ECO:0000313" key="7">
    <source>
        <dbReference type="EMBL" id="NFF88958.1"/>
    </source>
</evidence>
<comment type="similarity">
    <text evidence="1 5">Belongs to the peptidase S8 family.</text>
</comment>
<dbReference type="GO" id="GO:0006508">
    <property type="term" value="P:proteolysis"/>
    <property type="evidence" value="ECO:0007669"/>
    <property type="project" value="UniProtKB-KW"/>
</dbReference>
<keyword evidence="3 5" id="KW-0378">Hydrolase</keyword>
<dbReference type="PANTHER" id="PTHR43806:SF11">
    <property type="entry name" value="CEREVISIN-RELATED"/>
    <property type="match status" value="1"/>
</dbReference>
<name>A0A6B4PP98_CLOBO</name>
<feature type="domain" description="Peptidase S8/S53" evidence="6">
    <location>
        <begin position="4"/>
        <end position="231"/>
    </location>
</feature>
<organism evidence="7 8">
    <name type="scientific">Clostridium botulinum</name>
    <dbReference type="NCBI Taxonomy" id="1491"/>
    <lineage>
        <taxon>Bacteria</taxon>
        <taxon>Bacillati</taxon>
        <taxon>Bacillota</taxon>
        <taxon>Clostridia</taxon>
        <taxon>Eubacteriales</taxon>
        <taxon>Clostridiaceae</taxon>
        <taxon>Clostridium</taxon>
    </lineage>
</organism>
<evidence type="ECO:0000313" key="8">
    <source>
        <dbReference type="Proteomes" id="UP000476820"/>
    </source>
</evidence>
<evidence type="ECO:0000256" key="3">
    <source>
        <dbReference type="ARBA" id="ARBA00022801"/>
    </source>
</evidence>
<keyword evidence="4 5" id="KW-0720">Serine protease</keyword>
<dbReference type="PANTHER" id="PTHR43806">
    <property type="entry name" value="PEPTIDASE S8"/>
    <property type="match status" value="1"/>
</dbReference>
<dbReference type="Proteomes" id="UP000476820">
    <property type="component" value="Unassembled WGS sequence"/>
</dbReference>
<sequence length="523" mass="60521">MVDVAIIDDGAGIGLYDTYDIAYSIEITADIMVQNVDRCKLQNDSHGTICAAIVKKYYPKAMLTSIKILNNKTHKCINKQLIKAIEWCVDNGIQIANLSLGTIDYRDFEMIKDTINKAYNRGLIIVAACNNRDIFTSPASFSNVIGVKCSENNVLKEGEYIFNLYPIDGIEVTSCSEHALLKNDGEFKTTSMCNSFAAPMITAEVCKIVDKYPNITLEKTKQELYKRSTNYIDNTTQVNNYKNIDWITNAALLYVGEEEYNSELPYINQIKVLKKFEDIDTNLFDTLILLNSDKRDYEEIKSIIYKFEKKQKSIVVINDEFQYENHEEKYPNNNIKFWHHSIINHFYEVSLPQKEMDVPLIIVYDYTESKMIKALETLTFKFRSDGYYALGACTKSIGALYGLEYIPFSKDENFKALKDKIEVLYRVYDYDIIILGLSINKEDSNIIKKINMCLNPDKTIFLVNNFIHEVKTGIEKMSANQPLVITLQENIKEYYDFGYKIFKYRNLDLFYSEILEMFLCQSK</sequence>
<evidence type="ECO:0000256" key="4">
    <source>
        <dbReference type="ARBA" id="ARBA00022825"/>
    </source>
</evidence>
<feature type="active site" description="Charge relay system" evidence="5">
    <location>
        <position position="8"/>
    </location>
</feature>
<accession>A0A6B4PP98</accession>
<dbReference type="InterPro" id="IPR000209">
    <property type="entry name" value="Peptidase_S8/S53_dom"/>
</dbReference>
<dbReference type="EMBL" id="SWOV01000045">
    <property type="protein sequence ID" value="NFF88958.1"/>
    <property type="molecule type" value="Genomic_DNA"/>
</dbReference>
<dbReference type="GO" id="GO:0004252">
    <property type="term" value="F:serine-type endopeptidase activity"/>
    <property type="evidence" value="ECO:0007669"/>
    <property type="project" value="UniProtKB-UniRule"/>
</dbReference>
<dbReference type="AlphaFoldDB" id="A0A6B4PP98"/>
<dbReference type="PROSITE" id="PS51892">
    <property type="entry name" value="SUBTILASE"/>
    <property type="match status" value="1"/>
</dbReference>
<feature type="active site" description="Charge relay system" evidence="5">
    <location>
        <position position="195"/>
    </location>
</feature>
<dbReference type="InterPro" id="IPR050131">
    <property type="entry name" value="Peptidase_S8_subtilisin-like"/>
</dbReference>
<comment type="caution">
    <text evidence="7">The sequence shown here is derived from an EMBL/GenBank/DDBJ whole genome shotgun (WGS) entry which is preliminary data.</text>
</comment>
<gene>
    <name evidence="7" type="ORF">FC774_13970</name>
</gene>
<dbReference type="SUPFAM" id="SSF52743">
    <property type="entry name" value="Subtilisin-like"/>
    <property type="match status" value="1"/>
</dbReference>
<protein>
    <submittedName>
        <fullName evidence="7">Subtilase family protease</fullName>
    </submittedName>
</protein>
<evidence type="ECO:0000256" key="2">
    <source>
        <dbReference type="ARBA" id="ARBA00022670"/>
    </source>
</evidence>
<dbReference type="InterPro" id="IPR036852">
    <property type="entry name" value="Peptidase_S8/S53_dom_sf"/>
</dbReference>